<evidence type="ECO:0000256" key="3">
    <source>
        <dbReference type="SAM" id="Phobius"/>
    </source>
</evidence>
<dbReference type="AlphaFoldDB" id="A0A090S5X4"/>
<dbReference type="EMBL" id="BBMR01000018">
    <property type="protein sequence ID" value="GAL23125.1"/>
    <property type="molecule type" value="Genomic_DNA"/>
</dbReference>
<dbReference type="PANTHER" id="PTHR43653">
    <property type="entry name" value="CYTOCHROME C ASSEMBLY PROTEIN-RELATED"/>
    <property type="match status" value="1"/>
</dbReference>
<proteinExistence type="inferred from homology"/>
<keyword evidence="4" id="KW-0456">Lyase</keyword>
<dbReference type="PRINTS" id="PR01410">
    <property type="entry name" value="CCBIOGENESIS"/>
</dbReference>
<dbReference type="GO" id="GO:0017004">
    <property type="term" value="P:cytochrome complex assembly"/>
    <property type="evidence" value="ECO:0007669"/>
    <property type="project" value="UniProtKB-KW"/>
</dbReference>
<protein>
    <submittedName>
        <fullName evidence="4">Cytochrome c heme lyase subunit CcmF</fullName>
    </submittedName>
</protein>
<keyword evidence="2" id="KW-0201">Cytochrome c-type biogenesis</keyword>
<name>A0A090S5X4_9VIBR</name>
<keyword evidence="3" id="KW-0812">Transmembrane</keyword>
<dbReference type="Proteomes" id="UP000029228">
    <property type="component" value="Unassembled WGS sequence"/>
</dbReference>
<dbReference type="InterPro" id="IPR003567">
    <property type="entry name" value="Cyt_c_biogenesis"/>
</dbReference>
<gene>
    <name evidence="4" type="ORF">JCM19235_600</name>
</gene>
<dbReference type="GO" id="GO:0016829">
    <property type="term" value="F:lyase activity"/>
    <property type="evidence" value="ECO:0007669"/>
    <property type="project" value="UniProtKB-KW"/>
</dbReference>
<keyword evidence="3" id="KW-1133">Transmembrane helix</keyword>
<evidence type="ECO:0000313" key="5">
    <source>
        <dbReference type="Proteomes" id="UP000029228"/>
    </source>
</evidence>
<comment type="similarity">
    <text evidence="1">Belongs to the CcmF/CycK/Ccl1/NrfE/CcsA family.</text>
</comment>
<feature type="transmembrane region" description="Helical" evidence="3">
    <location>
        <begin position="22"/>
        <end position="42"/>
    </location>
</feature>
<evidence type="ECO:0000313" key="4">
    <source>
        <dbReference type="EMBL" id="GAL23125.1"/>
    </source>
</evidence>
<accession>A0A090S5X4</accession>
<organism evidence="4 5">
    <name type="scientific">Vibrio maritimus</name>
    <dbReference type="NCBI Taxonomy" id="990268"/>
    <lineage>
        <taxon>Bacteria</taxon>
        <taxon>Pseudomonadati</taxon>
        <taxon>Pseudomonadota</taxon>
        <taxon>Gammaproteobacteria</taxon>
        <taxon>Vibrionales</taxon>
        <taxon>Vibrionaceae</taxon>
        <taxon>Vibrio</taxon>
    </lineage>
</organism>
<keyword evidence="5" id="KW-1185">Reference proteome</keyword>
<reference evidence="4 5" key="1">
    <citation type="submission" date="2014-09" db="EMBL/GenBank/DDBJ databases">
        <title>Vibrio maritimus JCM 19235. (C45) whole genome shotgun sequence.</title>
        <authorList>
            <person name="Sawabe T."/>
            <person name="Meirelles P."/>
            <person name="Nakanishi M."/>
            <person name="Sayaka M."/>
            <person name="Hattori M."/>
            <person name="Ohkuma M."/>
        </authorList>
    </citation>
    <scope>NUCLEOTIDE SEQUENCE [LARGE SCALE GENOMIC DNA]</scope>
    <source>
        <strain evidence="5">JCM19235</strain>
    </source>
</reference>
<dbReference type="PANTHER" id="PTHR43653:SF1">
    <property type="entry name" value="CYTOCHROME C-TYPE BIOGENESIS PROTEIN CCMF"/>
    <property type="match status" value="1"/>
</dbReference>
<evidence type="ECO:0000256" key="2">
    <source>
        <dbReference type="ARBA" id="ARBA00022748"/>
    </source>
</evidence>
<dbReference type="GO" id="GO:0016020">
    <property type="term" value="C:membrane"/>
    <property type="evidence" value="ECO:0007669"/>
    <property type="project" value="InterPro"/>
</dbReference>
<keyword evidence="3" id="KW-0472">Membrane</keyword>
<comment type="caution">
    <text evidence="4">The sequence shown here is derived from an EMBL/GenBank/DDBJ whole genome shotgun (WGS) entry which is preliminary data.</text>
</comment>
<sequence length="69" mass="7550">MIQAAWTVAVATFSRGMPQESVARVLAVMGMITVGFLLFIIVTSNPFLRTLPFFPVDGRDLNPLLQDPA</sequence>
<dbReference type="STRING" id="990268.JCM19235_600"/>
<evidence type="ECO:0000256" key="1">
    <source>
        <dbReference type="ARBA" id="ARBA00009186"/>
    </source>
</evidence>
<dbReference type="GO" id="GO:0015232">
    <property type="term" value="F:heme transmembrane transporter activity"/>
    <property type="evidence" value="ECO:0007669"/>
    <property type="project" value="InterPro"/>
</dbReference>